<protein>
    <submittedName>
        <fullName evidence="1">Uncharacterized protein</fullName>
    </submittedName>
</protein>
<evidence type="ECO:0000313" key="2">
    <source>
        <dbReference type="Proteomes" id="UP000489600"/>
    </source>
</evidence>
<dbReference type="Proteomes" id="UP000489600">
    <property type="component" value="Unassembled WGS sequence"/>
</dbReference>
<dbReference type="EMBL" id="CABITT030000005">
    <property type="protein sequence ID" value="VVB05966.1"/>
    <property type="molecule type" value="Genomic_DNA"/>
</dbReference>
<name>A0A565BX89_9BRAS</name>
<proteinExistence type="predicted"/>
<reference evidence="1" key="1">
    <citation type="submission" date="2019-07" db="EMBL/GenBank/DDBJ databases">
        <authorList>
            <person name="Dittberner H."/>
        </authorList>
    </citation>
    <scope>NUCLEOTIDE SEQUENCE [LARGE SCALE GENOMIC DNA]</scope>
</reference>
<keyword evidence="2" id="KW-1185">Reference proteome</keyword>
<gene>
    <name evidence="1" type="ORF">ANE_LOCUS16410</name>
</gene>
<dbReference type="AlphaFoldDB" id="A0A565BX89"/>
<evidence type="ECO:0000313" key="1">
    <source>
        <dbReference type="EMBL" id="VVB05966.1"/>
    </source>
</evidence>
<accession>A0A565BX89</accession>
<organism evidence="1 2">
    <name type="scientific">Arabis nemorensis</name>
    <dbReference type="NCBI Taxonomy" id="586526"/>
    <lineage>
        <taxon>Eukaryota</taxon>
        <taxon>Viridiplantae</taxon>
        <taxon>Streptophyta</taxon>
        <taxon>Embryophyta</taxon>
        <taxon>Tracheophyta</taxon>
        <taxon>Spermatophyta</taxon>
        <taxon>Magnoliopsida</taxon>
        <taxon>eudicotyledons</taxon>
        <taxon>Gunneridae</taxon>
        <taxon>Pentapetalae</taxon>
        <taxon>rosids</taxon>
        <taxon>malvids</taxon>
        <taxon>Brassicales</taxon>
        <taxon>Brassicaceae</taxon>
        <taxon>Arabideae</taxon>
        <taxon>Arabis</taxon>
    </lineage>
</organism>
<comment type="caution">
    <text evidence="1">The sequence shown here is derived from an EMBL/GenBank/DDBJ whole genome shotgun (WGS) entry which is preliminary data.</text>
</comment>
<sequence length="138" mass="16417">MKDSHMSHHQFLLRESLDKWMVSEEENYQRYVSRKHIVSMPTNELIVLNYFGLGEEENRNRRETFPTIFVTSSKFETNYYWTLAVRNNAGEIVIWNFSTPRNYEVVARFRDPDNLPITRTTIFNDECTMVSINNVGRA</sequence>